<name>A0A4Y8ZS11_9SPHN</name>
<dbReference type="OrthoDB" id="4808449at2"/>
<dbReference type="RefSeq" id="WP_135088056.1">
    <property type="nucleotide sequence ID" value="NZ_SPDV01000029.1"/>
</dbReference>
<reference evidence="2 3" key="1">
    <citation type="submission" date="2019-03" db="EMBL/GenBank/DDBJ databases">
        <title>Genome sequence of Sphingomonas sp. 17J27-24.</title>
        <authorList>
            <person name="Kim M."/>
            <person name="Maeng S."/>
            <person name="Sathiyaraj S."/>
        </authorList>
    </citation>
    <scope>NUCLEOTIDE SEQUENCE [LARGE SCALE GENOMIC DNA]</scope>
    <source>
        <strain evidence="2 3">17J27-24</strain>
    </source>
</reference>
<sequence>MTARAGPAPRPGPAVLWLLPAAFLIHDGEELLVWKRWMAAHGAALPEIVRRLFGESGGVAAIPIAGIAAAMGALFVLFAAVAAAAATGRRGGVQAYAVLLGGFFVHGFGHAAQALLLGGYTPGVATAVLVVIPASLFLYARLFAAGALPRRSAVLLGAAGALLVLPAILLALSLGRLAG</sequence>
<proteinExistence type="predicted"/>
<accession>A0A4Y8ZS11</accession>
<evidence type="ECO:0000256" key="1">
    <source>
        <dbReference type="SAM" id="Phobius"/>
    </source>
</evidence>
<organism evidence="2 3">
    <name type="scientific">Sphingomonas parva</name>
    <dbReference type="NCBI Taxonomy" id="2555898"/>
    <lineage>
        <taxon>Bacteria</taxon>
        <taxon>Pseudomonadati</taxon>
        <taxon>Pseudomonadota</taxon>
        <taxon>Alphaproteobacteria</taxon>
        <taxon>Sphingomonadales</taxon>
        <taxon>Sphingomonadaceae</taxon>
        <taxon>Sphingomonas</taxon>
    </lineage>
</organism>
<gene>
    <name evidence="2" type="ORF">E2493_14585</name>
</gene>
<feature type="transmembrane region" description="Helical" evidence="1">
    <location>
        <begin position="123"/>
        <end position="142"/>
    </location>
</feature>
<keyword evidence="3" id="KW-1185">Reference proteome</keyword>
<feature type="transmembrane region" description="Helical" evidence="1">
    <location>
        <begin position="154"/>
        <end position="174"/>
    </location>
</feature>
<dbReference type="InterPro" id="IPR025671">
    <property type="entry name" value="HXXEE"/>
</dbReference>
<evidence type="ECO:0000313" key="3">
    <source>
        <dbReference type="Proteomes" id="UP000298213"/>
    </source>
</evidence>
<keyword evidence="1" id="KW-1133">Transmembrane helix</keyword>
<feature type="transmembrane region" description="Helical" evidence="1">
    <location>
        <begin position="96"/>
        <end position="117"/>
    </location>
</feature>
<comment type="caution">
    <text evidence="2">The sequence shown here is derived from an EMBL/GenBank/DDBJ whole genome shotgun (WGS) entry which is preliminary data.</text>
</comment>
<dbReference type="AlphaFoldDB" id="A0A4Y8ZS11"/>
<feature type="transmembrane region" description="Helical" evidence="1">
    <location>
        <begin position="60"/>
        <end position="84"/>
    </location>
</feature>
<protein>
    <submittedName>
        <fullName evidence="2">HXXEE domain-containing protein</fullName>
    </submittedName>
</protein>
<dbReference type="Proteomes" id="UP000298213">
    <property type="component" value="Unassembled WGS sequence"/>
</dbReference>
<evidence type="ECO:0000313" key="2">
    <source>
        <dbReference type="EMBL" id="TFI57589.1"/>
    </source>
</evidence>
<dbReference type="EMBL" id="SPDV01000029">
    <property type="protein sequence ID" value="TFI57589.1"/>
    <property type="molecule type" value="Genomic_DNA"/>
</dbReference>
<keyword evidence="1" id="KW-0472">Membrane</keyword>
<keyword evidence="1" id="KW-0812">Transmembrane</keyword>
<dbReference type="Pfam" id="PF13787">
    <property type="entry name" value="HXXEE"/>
    <property type="match status" value="1"/>
</dbReference>